<dbReference type="Gene3D" id="3.40.50.2300">
    <property type="match status" value="1"/>
</dbReference>
<dbReference type="GO" id="GO:0004725">
    <property type="term" value="F:protein tyrosine phosphatase activity"/>
    <property type="evidence" value="ECO:0007669"/>
    <property type="project" value="UniProtKB-EC"/>
</dbReference>
<dbReference type="RefSeq" id="WP_073151691.1">
    <property type="nucleotide sequence ID" value="NZ_FQVL01000001.1"/>
</dbReference>
<evidence type="ECO:0000256" key="5">
    <source>
        <dbReference type="ARBA" id="ARBA00051722"/>
    </source>
</evidence>
<comment type="catalytic activity">
    <reaction evidence="5">
        <text>O-phospho-L-tyrosyl-[protein] + H2O = L-tyrosyl-[protein] + phosphate</text>
        <dbReference type="Rhea" id="RHEA:10684"/>
        <dbReference type="Rhea" id="RHEA-COMP:10136"/>
        <dbReference type="Rhea" id="RHEA-COMP:20101"/>
        <dbReference type="ChEBI" id="CHEBI:15377"/>
        <dbReference type="ChEBI" id="CHEBI:43474"/>
        <dbReference type="ChEBI" id="CHEBI:46858"/>
        <dbReference type="ChEBI" id="CHEBI:61978"/>
        <dbReference type="EC" id="3.1.3.48"/>
    </reaction>
</comment>
<feature type="active site" evidence="6">
    <location>
        <position position="14"/>
    </location>
</feature>
<dbReference type="SMART" id="SM00226">
    <property type="entry name" value="LMWPc"/>
    <property type="match status" value="1"/>
</dbReference>
<accession>A0A1M4TT16</accession>
<keyword evidence="3" id="KW-0378">Hydrolase</keyword>
<feature type="active site" description="Nucleophile" evidence="6">
    <location>
        <position position="8"/>
    </location>
</feature>
<evidence type="ECO:0000256" key="3">
    <source>
        <dbReference type="ARBA" id="ARBA00022801"/>
    </source>
</evidence>
<evidence type="ECO:0000313" key="9">
    <source>
        <dbReference type="Proteomes" id="UP000184476"/>
    </source>
</evidence>
<keyword evidence="9" id="KW-1185">Reference proteome</keyword>
<dbReference type="InterPro" id="IPR017867">
    <property type="entry name" value="Tyr_phospatase_low_mol_wt"/>
</dbReference>
<keyword evidence="4" id="KW-0904">Protein phosphatase</keyword>
<evidence type="ECO:0000259" key="7">
    <source>
        <dbReference type="SMART" id="SM00226"/>
    </source>
</evidence>
<protein>
    <recommendedName>
        <fullName evidence="2">protein-tyrosine-phosphatase</fullName>
        <ecNumber evidence="2">3.1.3.48</ecNumber>
    </recommendedName>
</protein>
<dbReference type="EC" id="3.1.3.48" evidence="2"/>
<evidence type="ECO:0000256" key="1">
    <source>
        <dbReference type="ARBA" id="ARBA00011063"/>
    </source>
</evidence>
<dbReference type="SUPFAM" id="SSF52788">
    <property type="entry name" value="Phosphotyrosine protein phosphatases I"/>
    <property type="match status" value="1"/>
</dbReference>
<dbReference type="InterPro" id="IPR036196">
    <property type="entry name" value="Ptyr_pPase_sf"/>
</dbReference>
<dbReference type="AlphaFoldDB" id="A0A1M4TT16"/>
<evidence type="ECO:0000256" key="2">
    <source>
        <dbReference type="ARBA" id="ARBA00013064"/>
    </source>
</evidence>
<evidence type="ECO:0000313" key="8">
    <source>
        <dbReference type="EMBL" id="SHE47546.1"/>
    </source>
</evidence>
<proteinExistence type="inferred from homology"/>
<dbReference type="STRING" id="112248.SAMN05444392_101625"/>
<dbReference type="PRINTS" id="PR00719">
    <property type="entry name" value="LMWPTPASE"/>
</dbReference>
<gene>
    <name evidence="8" type="ORF">SAMN05444392_101625</name>
</gene>
<dbReference type="InterPro" id="IPR050438">
    <property type="entry name" value="LMW_PTPase"/>
</dbReference>
<dbReference type="Pfam" id="PF01451">
    <property type="entry name" value="LMWPc"/>
    <property type="match status" value="1"/>
</dbReference>
<dbReference type="CDD" id="cd16343">
    <property type="entry name" value="LMWPTP"/>
    <property type="match status" value="1"/>
</dbReference>
<dbReference type="PANTHER" id="PTHR11717:SF7">
    <property type="entry name" value="LOW MOLECULAR WEIGHT PHOSPHOTYROSINE PROTEIN PHOSPHATASE"/>
    <property type="match status" value="1"/>
</dbReference>
<evidence type="ECO:0000256" key="6">
    <source>
        <dbReference type="PIRSR" id="PIRSR617867-1"/>
    </source>
</evidence>
<dbReference type="OrthoDB" id="9784339at2"/>
<comment type="similarity">
    <text evidence="1">Belongs to the low molecular weight phosphotyrosine protein phosphatase family.</text>
</comment>
<organism evidence="8 9">
    <name type="scientific">Seinonella peptonophila</name>
    <dbReference type="NCBI Taxonomy" id="112248"/>
    <lineage>
        <taxon>Bacteria</taxon>
        <taxon>Bacillati</taxon>
        <taxon>Bacillota</taxon>
        <taxon>Bacilli</taxon>
        <taxon>Bacillales</taxon>
        <taxon>Thermoactinomycetaceae</taxon>
        <taxon>Seinonella</taxon>
    </lineage>
</organism>
<evidence type="ECO:0000256" key="4">
    <source>
        <dbReference type="ARBA" id="ARBA00022912"/>
    </source>
</evidence>
<dbReference type="EMBL" id="FQVL01000001">
    <property type="protein sequence ID" value="SHE47546.1"/>
    <property type="molecule type" value="Genomic_DNA"/>
</dbReference>
<name>A0A1M4TT16_9BACL</name>
<feature type="domain" description="Phosphotyrosine protein phosphatase I" evidence="7">
    <location>
        <begin position="2"/>
        <end position="148"/>
    </location>
</feature>
<reference evidence="8 9" key="1">
    <citation type="submission" date="2016-11" db="EMBL/GenBank/DDBJ databases">
        <authorList>
            <person name="Jaros S."/>
            <person name="Januszkiewicz K."/>
            <person name="Wedrychowicz H."/>
        </authorList>
    </citation>
    <scope>NUCLEOTIDE SEQUENCE [LARGE SCALE GENOMIC DNA]</scope>
    <source>
        <strain evidence="8 9">DSM 44666</strain>
    </source>
</reference>
<sequence length="155" mass="17693">MVSVLFVCLGNICRSPMAEAILRYQVRQANLEADIQIDSAGTYDGHVGKPPHQGTRKQLNQAKIPTTGIVSRVIKPTDFFSFDYLIAMDHENIATLKQLANGNDHHIYSFVNFIPNTNYSYVPDPYYTGDFEETFQLVNEGCKYILDYIREKHKL</sequence>
<feature type="active site" description="Proton donor" evidence="6">
    <location>
        <position position="124"/>
    </location>
</feature>
<dbReference type="PANTHER" id="PTHR11717">
    <property type="entry name" value="LOW MOLECULAR WEIGHT PROTEIN TYROSINE PHOSPHATASE"/>
    <property type="match status" value="1"/>
</dbReference>
<dbReference type="InterPro" id="IPR023485">
    <property type="entry name" value="Ptyr_pPase"/>
</dbReference>
<dbReference type="Proteomes" id="UP000184476">
    <property type="component" value="Unassembled WGS sequence"/>
</dbReference>